<sequence>MATEGTGGSTGSTSSGTMSTNVLATSSTDQLVPQSIVSVKFNGKNYNLWSRSVCIALKTRKRLGYVDGSKPQLANTDPTFEEWDANNTQVLGWLFNSLDDKMVDSVPSTENAHQIWEDLKMRYGQADAVRLVDLQTLIYSCQQGSLSVNEYFTKLKTHWEEYIQYRTVVSVPCSLADCPSTAALKIMRDFLNDDYVMRFIKGLNENYEGVRTNLLMMKPMPSIGAAFSYVLQHERQLDPQGVGPKVADNLALAVDGNRGKDQRRGQVQVQGLFCRYCKKDNHVKEDCWKLKAKNKRLMEGGSGSPFVGSVSIPGNTSGGEQTTSRSQGSQEEETGSSNFRNLKLSNEDYNRIMNILHQSPPASPNSSRPKQLDLHGFSR</sequence>
<gene>
    <name evidence="3" type="ORF">LTRI10_LOCUS23497</name>
</gene>
<evidence type="ECO:0000256" key="1">
    <source>
        <dbReference type="SAM" id="MobiDB-lite"/>
    </source>
</evidence>
<dbReference type="EMBL" id="OZ034817">
    <property type="protein sequence ID" value="CAL1382157.1"/>
    <property type="molecule type" value="Genomic_DNA"/>
</dbReference>
<feature type="compositionally biased region" description="Gly residues" evidence="1">
    <location>
        <begin position="1"/>
        <end position="10"/>
    </location>
</feature>
<dbReference type="InterPro" id="IPR029472">
    <property type="entry name" value="Copia-like_N"/>
</dbReference>
<name>A0AAV2E8K4_9ROSI</name>
<dbReference type="PANTHER" id="PTHR37610">
    <property type="entry name" value="CCHC-TYPE DOMAIN-CONTAINING PROTEIN"/>
    <property type="match status" value="1"/>
</dbReference>
<evidence type="ECO:0000313" key="4">
    <source>
        <dbReference type="Proteomes" id="UP001497516"/>
    </source>
</evidence>
<protein>
    <recommendedName>
        <fullName evidence="2">Retrotransposon Copia-like N-terminal domain-containing protein</fullName>
    </recommendedName>
</protein>
<feature type="region of interest" description="Disordered" evidence="1">
    <location>
        <begin position="1"/>
        <end position="20"/>
    </location>
</feature>
<proteinExistence type="predicted"/>
<organism evidence="3 4">
    <name type="scientific">Linum trigynum</name>
    <dbReference type="NCBI Taxonomy" id="586398"/>
    <lineage>
        <taxon>Eukaryota</taxon>
        <taxon>Viridiplantae</taxon>
        <taxon>Streptophyta</taxon>
        <taxon>Embryophyta</taxon>
        <taxon>Tracheophyta</taxon>
        <taxon>Spermatophyta</taxon>
        <taxon>Magnoliopsida</taxon>
        <taxon>eudicotyledons</taxon>
        <taxon>Gunneridae</taxon>
        <taxon>Pentapetalae</taxon>
        <taxon>rosids</taxon>
        <taxon>fabids</taxon>
        <taxon>Malpighiales</taxon>
        <taxon>Linaceae</taxon>
        <taxon>Linum</taxon>
    </lineage>
</organism>
<dbReference type="Pfam" id="PF14244">
    <property type="entry name" value="Retrotran_gag_3"/>
    <property type="match status" value="1"/>
</dbReference>
<reference evidence="3 4" key="1">
    <citation type="submission" date="2024-04" db="EMBL/GenBank/DDBJ databases">
        <authorList>
            <person name="Fracassetti M."/>
        </authorList>
    </citation>
    <scope>NUCLEOTIDE SEQUENCE [LARGE SCALE GENOMIC DNA]</scope>
</reference>
<feature type="compositionally biased region" description="Low complexity" evidence="1">
    <location>
        <begin position="304"/>
        <end position="329"/>
    </location>
</feature>
<evidence type="ECO:0000313" key="3">
    <source>
        <dbReference type="EMBL" id="CAL1382157.1"/>
    </source>
</evidence>
<dbReference type="PANTHER" id="PTHR37610:SF81">
    <property type="entry name" value="RETROTRANSPOSON COPIA-LIKE N-TERMINAL DOMAIN-CONTAINING PROTEIN"/>
    <property type="match status" value="1"/>
</dbReference>
<feature type="domain" description="Retrotransposon Copia-like N-terminal" evidence="2">
    <location>
        <begin position="35"/>
        <end position="70"/>
    </location>
</feature>
<dbReference type="AlphaFoldDB" id="A0AAV2E8K4"/>
<feature type="region of interest" description="Disordered" evidence="1">
    <location>
        <begin position="299"/>
        <end position="379"/>
    </location>
</feature>
<accession>A0AAV2E8K4</accession>
<dbReference type="Proteomes" id="UP001497516">
    <property type="component" value="Chromosome 4"/>
</dbReference>
<feature type="compositionally biased region" description="Low complexity" evidence="1">
    <location>
        <begin position="11"/>
        <end position="20"/>
    </location>
</feature>
<keyword evidence="4" id="KW-1185">Reference proteome</keyword>
<evidence type="ECO:0000259" key="2">
    <source>
        <dbReference type="Pfam" id="PF14244"/>
    </source>
</evidence>